<dbReference type="SUPFAM" id="SSF51735">
    <property type="entry name" value="NAD(P)-binding Rossmann-fold domains"/>
    <property type="match status" value="1"/>
</dbReference>
<feature type="domain" description="Putative oxidoreductase/dehydrogenase Rossmann-like" evidence="1">
    <location>
        <begin position="2"/>
        <end position="82"/>
    </location>
</feature>
<accession>A0A2N5JAT9</accession>
<proteinExistence type="predicted"/>
<dbReference type="Gene3D" id="1.10.1040.20">
    <property type="entry name" value="ProC-like, C-terminal domain"/>
    <property type="match status" value="1"/>
</dbReference>
<organism evidence="3 4">
    <name type="scientific">Bifidobacterium margollesii</name>
    <dbReference type="NCBI Taxonomy" id="2020964"/>
    <lineage>
        <taxon>Bacteria</taxon>
        <taxon>Bacillati</taxon>
        <taxon>Actinomycetota</taxon>
        <taxon>Actinomycetes</taxon>
        <taxon>Bifidobacteriales</taxon>
        <taxon>Bifidobacteriaceae</taxon>
        <taxon>Bifidobacterium</taxon>
    </lineage>
</organism>
<gene>
    <name evidence="3" type="ORF">Uis1B_0838</name>
</gene>
<dbReference type="PANTHER" id="PTHR40459:SF1">
    <property type="entry name" value="CONSERVED HYPOTHETICAL ALANINE AND LEUCINE RICH PROTEIN"/>
    <property type="match status" value="1"/>
</dbReference>
<dbReference type="InterPro" id="IPR019665">
    <property type="entry name" value="OxRdtase/DH_put_Rossmann_dom"/>
</dbReference>
<dbReference type="InterPro" id="IPR037108">
    <property type="entry name" value="TM1727-like_C_sf"/>
</dbReference>
<dbReference type="InterPro" id="IPR018931">
    <property type="entry name" value="DUF2520"/>
</dbReference>
<dbReference type="InterPro" id="IPR008927">
    <property type="entry name" value="6-PGluconate_DH-like_C_sf"/>
</dbReference>
<dbReference type="AlphaFoldDB" id="A0A2N5JAT9"/>
<protein>
    <recommendedName>
        <fullName evidence="5">DUF2520 domain-containing protein</fullName>
    </recommendedName>
</protein>
<dbReference type="Proteomes" id="UP000235050">
    <property type="component" value="Unassembled WGS sequence"/>
</dbReference>
<dbReference type="EMBL" id="NMWU01000012">
    <property type="protein sequence ID" value="PLS31322.1"/>
    <property type="molecule type" value="Genomic_DNA"/>
</dbReference>
<evidence type="ECO:0000259" key="1">
    <source>
        <dbReference type="Pfam" id="PF10727"/>
    </source>
</evidence>
<sequence length="314" mass="33564">MRIGFIGAGRVGCALGSHLKRSPLVQISGYFSRSQTNAQSASDAIGGQAFHTLEALVRGSDMILVTTPDDAIAAVWRELRAIPGLPEDGHIAGSPAVSGMSIGHCSGCLSSAVFDDAERFGVSAFSMHPMQAVSERFAVDDERRPVDQLEGAFFALEGDRRVTEMMVQLLARLGNPNRIIRPEDKTRYHAAAVMASNLPIALWHQAVETLASCGFTESQAREALTGMIEHNAAAFCERGAKASLTGPVERADVGTVRAHLEALDAANSDPESGATAARIYRVLSQALLDVAEEKNPNRDYTELRDLLSMSNGSV</sequence>
<evidence type="ECO:0000313" key="4">
    <source>
        <dbReference type="Proteomes" id="UP000235050"/>
    </source>
</evidence>
<dbReference type="PANTHER" id="PTHR40459">
    <property type="entry name" value="CONSERVED HYPOTHETICAL ALANINE AND LEUCINE RICH PROTEIN"/>
    <property type="match status" value="1"/>
</dbReference>
<dbReference type="OrthoDB" id="8650434at2"/>
<evidence type="ECO:0000259" key="2">
    <source>
        <dbReference type="Pfam" id="PF10728"/>
    </source>
</evidence>
<dbReference type="SUPFAM" id="SSF48179">
    <property type="entry name" value="6-phosphogluconate dehydrogenase C-terminal domain-like"/>
    <property type="match status" value="1"/>
</dbReference>
<evidence type="ECO:0000313" key="3">
    <source>
        <dbReference type="EMBL" id="PLS31322.1"/>
    </source>
</evidence>
<reference evidence="3 4" key="1">
    <citation type="submission" date="2017-07" db="EMBL/GenBank/DDBJ databases">
        <title>Bifidobacterium novel species.</title>
        <authorList>
            <person name="Lugli G.A."/>
            <person name="Milani C."/>
            <person name="Duranti S."/>
            <person name="Mangifesta M."/>
        </authorList>
    </citation>
    <scope>NUCLEOTIDE SEQUENCE [LARGE SCALE GENOMIC DNA]</scope>
    <source>
        <strain evidence="4">Uis1B</strain>
    </source>
</reference>
<comment type="caution">
    <text evidence="3">The sequence shown here is derived from an EMBL/GenBank/DDBJ whole genome shotgun (WGS) entry which is preliminary data.</text>
</comment>
<name>A0A2N5JAT9_9BIFI</name>
<dbReference type="Pfam" id="PF10728">
    <property type="entry name" value="DUF2520"/>
    <property type="match status" value="1"/>
</dbReference>
<feature type="domain" description="DUF2520" evidence="2">
    <location>
        <begin position="153"/>
        <end position="286"/>
    </location>
</feature>
<dbReference type="RefSeq" id="WP_101615922.1">
    <property type="nucleotide sequence ID" value="NZ_NMWU01000012.1"/>
</dbReference>
<keyword evidence="4" id="KW-1185">Reference proteome</keyword>
<dbReference type="Pfam" id="PF10727">
    <property type="entry name" value="Rossmann-like"/>
    <property type="match status" value="1"/>
</dbReference>
<dbReference type="InterPro" id="IPR036291">
    <property type="entry name" value="NAD(P)-bd_dom_sf"/>
</dbReference>
<evidence type="ECO:0008006" key="5">
    <source>
        <dbReference type="Google" id="ProtNLM"/>
    </source>
</evidence>
<dbReference type="Gene3D" id="3.40.50.720">
    <property type="entry name" value="NAD(P)-binding Rossmann-like Domain"/>
    <property type="match status" value="1"/>
</dbReference>